<dbReference type="RefSeq" id="XP_025343676.1">
    <property type="nucleotide sequence ID" value="XM_025486126.1"/>
</dbReference>
<evidence type="ECO:0000256" key="3">
    <source>
        <dbReference type="ARBA" id="ARBA00022448"/>
    </source>
</evidence>
<dbReference type="OrthoDB" id="2241241at2759"/>
<evidence type="ECO:0000256" key="8">
    <source>
        <dbReference type="SAM" id="Phobius"/>
    </source>
</evidence>
<keyword evidence="10" id="KW-1185">Reference proteome</keyword>
<feature type="transmembrane region" description="Helical" evidence="8">
    <location>
        <begin position="178"/>
        <end position="198"/>
    </location>
</feature>
<keyword evidence="7 8" id="KW-0472">Membrane</keyword>
<feature type="transmembrane region" description="Helical" evidence="8">
    <location>
        <begin position="149"/>
        <end position="171"/>
    </location>
</feature>
<evidence type="ECO:0000313" key="10">
    <source>
        <dbReference type="Proteomes" id="UP000244309"/>
    </source>
</evidence>
<evidence type="ECO:0000256" key="1">
    <source>
        <dbReference type="ARBA" id="ARBA00004127"/>
    </source>
</evidence>
<dbReference type="AlphaFoldDB" id="A0A2V1AZ15"/>
<dbReference type="STRING" id="45357.A0A2V1AZ15"/>
<dbReference type="GO" id="GO:0005768">
    <property type="term" value="C:endosome"/>
    <property type="evidence" value="ECO:0007669"/>
    <property type="project" value="TreeGrafter"/>
</dbReference>
<feature type="transmembrane region" description="Helical" evidence="8">
    <location>
        <begin position="124"/>
        <end position="143"/>
    </location>
</feature>
<feature type="transmembrane region" description="Helical" evidence="8">
    <location>
        <begin position="53"/>
        <end position="72"/>
    </location>
</feature>
<evidence type="ECO:0000256" key="5">
    <source>
        <dbReference type="ARBA" id="ARBA00022989"/>
    </source>
</evidence>
<keyword evidence="3" id="KW-0813">Transport</keyword>
<evidence type="ECO:0008006" key="11">
    <source>
        <dbReference type="Google" id="ProtNLM"/>
    </source>
</evidence>
<dbReference type="VEuPathDB" id="FungiDB:CXQ85_002454"/>
<dbReference type="EMBL" id="PKFO01000010">
    <property type="protein sequence ID" value="PVH22736.1"/>
    <property type="molecule type" value="Genomic_DNA"/>
</dbReference>
<reference evidence="9 10" key="1">
    <citation type="submission" date="2017-12" db="EMBL/GenBank/DDBJ databases">
        <title>Genome Sequence of a Multidrug-Resistant Candida haemulonii Isolate from a Patient with Chronic Leg Ulcers in Israel.</title>
        <authorList>
            <person name="Chow N.A."/>
            <person name="Gade L."/>
            <person name="Batra D."/>
            <person name="Rowe L.A."/>
            <person name="Ben-Ami R."/>
            <person name="Loparev V.N."/>
            <person name="Litvintseva A.P."/>
        </authorList>
    </citation>
    <scope>NUCLEOTIDE SEQUENCE [LARGE SCALE GENOMIC DNA]</scope>
    <source>
        <strain evidence="9 10">B11899</strain>
    </source>
</reference>
<accession>A0A2V1AZ15</accession>
<dbReference type="GeneID" id="37007785"/>
<feature type="transmembrane region" description="Helical" evidence="8">
    <location>
        <begin position="588"/>
        <end position="606"/>
    </location>
</feature>
<dbReference type="GO" id="GO:0005774">
    <property type="term" value="C:vacuolar membrane"/>
    <property type="evidence" value="ECO:0007669"/>
    <property type="project" value="TreeGrafter"/>
</dbReference>
<dbReference type="SUPFAM" id="SSF103473">
    <property type="entry name" value="MFS general substrate transporter"/>
    <property type="match status" value="1"/>
</dbReference>
<gene>
    <name evidence="9" type="ORF">CXQ85_002454</name>
</gene>
<feature type="transmembrane region" description="Helical" evidence="8">
    <location>
        <begin position="409"/>
        <end position="433"/>
    </location>
</feature>
<comment type="caution">
    <text evidence="9">The sequence shown here is derived from an EMBL/GenBank/DDBJ whole genome shotgun (WGS) entry which is preliminary data.</text>
</comment>
<evidence type="ECO:0000256" key="6">
    <source>
        <dbReference type="ARBA" id="ARBA00023065"/>
    </source>
</evidence>
<evidence type="ECO:0000313" key="9">
    <source>
        <dbReference type="EMBL" id="PVH22736.1"/>
    </source>
</evidence>
<keyword evidence="5 8" id="KW-1133">Transmembrane helix</keyword>
<evidence type="ECO:0000256" key="2">
    <source>
        <dbReference type="ARBA" id="ARBA00008335"/>
    </source>
</evidence>
<evidence type="ECO:0000256" key="4">
    <source>
        <dbReference type="ARBA" id="ARBA00022692"/>
    </source>
</evidence>
<dbReference type="Gene3D" id="1.20.1250.20">
    <property type="entry name" value="MFS general substrate transporter like domains"/>
    <property type="match status" value="2"/>
</dbReference>
<proteinExistence type="inferred from homology"/>
<feature type="transmembrane region" description="Helical" evidence="8">
    <location>
        <begin position="440"/>
        <end position="458"/>
    </location>
</feature>
<dbReference type="GO" id="GO:0005886">
    <property type="term" value="C:plasma membrane"/>
    <property type="evidence" value="ECO:0007669"/>
    <property type="project" value="TreeGrafter"/>
</dbReference>
<protein>
    <recommendedName>
        <fullName evidence="11">Major facilitator superfamily (MFS) profile domain-containing protein</fullName>
    </recommendedName>
</protein>
<organism evidence="9 10">
    <name type="scientific">Candidozyma haemuli</name>
    <dbReference type="NCBI Taxonomy" id="45357"/>
    <lineage>
        <taxon>Eukaryota</taxon>
        <taxon>Fungi</taxon>
        <taxon>Dikarya</taxon>
        <taxon>Ascomycota</taxon>
        <taxon>Saccharomycotina</taxon>
        <taxon>Pichiomycetes</taxon>
        <taxon>Metschnikowiaceae</taxon>
        <taxon>Candidozyma</taxon>
    </lineage>
</organism>
<name>A0A2V1AZ15_9ASCO</name>
<feature type="transmembrane region" description="Helical" evidence="8">
    <location>
        <begin position="331"/>
        <end position="352"/>
    </location>
</feature>
<keyword evidence="6" id="KW-0406">Ion transport</keyword>
<dbReference type="Proteomes" id="UP000244309">
    <property type="component" value="Unassembled WGS sequence"/>
</dbReference>
<feature type="transmembrane region" description="Helical" evidence="8">
    <location>
        <begin position="210"/>
        <end position="235"/>
    </location>
</feature>
<keyword evidence="4 8" id="KW-0812">Transmembrane</keyword>
<evidence type="ECO:0000256" key="7">
    <source>
        <dbReference type="ARBA" id="ARBA00023136"/>
    </source>
</evidence>
<comment type="subcellular location">
    <subcellularLocation>
        <location evidence="1">Endomembrane system</location>
        <topology evidence="1">Multi-pass membrane protein</topology>
    </subcellularLocation>
</comment>
<dbReference type="PANTHER" id="PTHR23501">
    <property type="entry name" value="MAJOR FACILITATOR SUPERFAMILY"/>
    <property type="match status" value="1"/>
</dbReference>
<comment type="similarity">
    <text evidence="2">Belongs to the major facilitator superfamily.</text>
</comment>
<dbReference type="InterPro" id="IPR036259">
    <property type="entry name" value="MFS_trans_sf"/>
</dbReference>
<dbReference type="FunFam" id="1.20.1250.20:FF:000197">
    <property type="entry name" value="Siderophore iron transporter 1"/>
    <property type="match status" value="1"/>
</dbReference>
<feature type="transmembrane region" description="Helical" evidence="8">
    <location>
        <begin position="504"/>
        <end position="531"/>
    </location>
</feature>
<feature type="transmembrane region" description="Helical" evidence="8">
    <location>
        <begin position="372"/>
        <end position="389"/>
    </location>
</feature>
<feature type="transmembrane region" description="Helical" evidence="8">
    <location>
        <begin position="470"/>
        <end position="492"/>
    </location>
</feature>
<dbReference type="PANTHER" id="PTHR23501:SF92">
    <property type="entry name" value="GLUTATHIONE EXCHANGER 1-RELATED"/>
    <property type="match status" value="1"/>
</dbReference>
<sequence>MSDGSKRDSLEVDKRVTGSETFTREDTSKDQDVAVKSFGVKKSELLAQQCSNVWFRAFFAFAIYLCAFAYSLDGNTRYVFQTRATASYDQHSLLSTINVIRSVAAAASQPVYARLSDVIGRLELTIVSIIFYSMGTVIESQAYDIQRFAAGSVFYQVGYSGIILMLEILVADLSTMNWRLLAMLVPTLPFLKITWFSGNVTEALNKHHSWNYAIGIWAFIFPLCSLPILGCMIYMRWQASKTDEWKQVNQEEHDSHVAANAHAKPYQDKLLHTEGFVSRTLLKTRIFFIKSRYVTVDLFWRLDIIGVIFVICIFGFILVPLTISGGTQSSWAKASSIVPLVIGVVLIPLFVLWEGKFAKEPILPYKLLKERGVWAALIISTLINFVSTMPDEYLYSVLMIGMGASDKAATRILSLSSFVGTVVAPIVAIVIIFVKRNKPFIIFGCCVWFASMGMFYHYRGDNNGLQRQYYIDGVIAAKCVMGFGTGFFTYNVMLSIQTCTNHEYMAVLIALSLAVYNIGLGLGAAVSGAIWTQQLYGAIESEMKKLGLDTELATAAYSDPFSFIKEYGWGTQPRIAVVLAYAKIQRKLIIAGLVLCVPLVAASLCLRNHKLLPVYHMGEVTKEEAEREGKTVVVVNKYDDDPIVNFFKKLIGRGKKTDSEV</sequence>
<dbReference type="GO" id="GO:0015343">
    <property type="term" value="F:siderophore-iron transmembrane transporter activity"/>
    <property type="evidence" value="ECO:0007669"/>
    <property type="project" value="TreeGrafter"/>
</dbReference>
<feature type="transmembrane region" description="Helical" evidence="8">
    <location>
        <begin position="298"/>
        <end position="319"/>
    </location>
</feature>